<dbReference type="EMBL" id="SBIW01000012">
    <property type="protein sequence ID" value="RWY47849.1"/>
    <property type="molecule type" value="Genomic_DNA"/>
</dbReference>
<dbReference type="Gene3D" id="1.10.443.10">
    <property type="entry name" value="Intergrase catalytic core"/>
    <property type="match status" value="1"/>
</dbReference>
<dbReference type="Gene3D" id="1.10.150.130">
    <property type="match status" value="1"/>
</dbReference>
<accession>A0A3S3UPU6</accession>
<protein>
    <submittedName>
        <fullName evidence="5">Site-specific integrase</fullName>
    </submittedName>
</protein>
<evidence type="ECO:0000313" key="6">
    <source>
        <dbReference type="Proteomes" id="UP000286701"/>
    </source>
</evidence>
<dbReference type="PANTHER" id="PTHR30349">
    <property type="entry name" value="PHAGE INTEGRASE-RELATED"/>
    <property type="match status" value="1"/>
</dbReference>
<dbReference type="RefSeq" id="WP_128535743.1">
    <property type="nucleotide sequence ID" value="NZ_SBIW01000012.1"/>
</dbReference>
<dbReference type="InterPro" id="IPR050090">
    <property type="entry name" value="Tyrosine_recombinase_XerCD"/>
</dbReference>
<keyword evidence="6" id="KW-1185">Reference proteome</keyword>
<comment type="similarity">
    <text evidence="1">Belongs to the 'phage' integrase family.</text>
</comment>
<dbReference type="PANTHER" id="PTHR30349:SF41">
    <property type="entry name" value="INTEGRASE_RECOMBINASE PROTEIN MJ0367-RELATED"/>
    <property type="match status" value="1"/>
</dbReference>
<dbReference type="InterPro" id="IPR011010">
    <property type="entry name" value="DNA_brk_join_enz"/>
</dbReference>
<dbReference type="CDD" id="cd00397">
    <property type="entry name" value="DNA_BRE_C"/>
    <property type="match status" value="1"/>
</dbReference>
<name>A0A3S3UPU6_9SPHI</name>
<dbReference type="OrthoDB" id="9806835at2"/>
<keyword evidence="3" id="KW-0233">DNA recombination</keyword>
<sequence length="411" mass="46800">METLKYTTPVIKKGKEVTFIPKGSSKLAQAALNVWYIEYYYNGKQVRVKGGLNYHNDDHIRKQYEADVLLQSIKDDLVHGFDPANPKAFVEQERKALMTLADGISLFKDYHVKHQSRSKTVGTYMSKLNALSNYIPGALLKDITTETLENFVQSKISDGTYAHNSVKSAKRIFGTFFTVMIKLGYSTSNPKDGFDKKIKSTKEVADKHTPYTDVDLKRVFNYLDLNDKYAAFFCRTIYYTCIRPGEIRGLRVGDINLTNGTITIRASVKKTTTDNKNQIVDIDRNFLKELEKLNLNQYPKDYYLTGSTLNIVGETPVGVNTPYEKLITALKNIDKQDLIDNPTIKNEDRITNKGYNLYSFKSTSNIKKYNSGWTLSQIMKANRHGSISMTEIYLKKLGTFTDTKHLEVPAI</sequence>
<dbReference type="InterPro" id="IPR013762">
    <property type="entry name" value="Integrase-like_cat_sf"/>
</dbReference>
<evidence type="ECO:0000313" key="5">
    <source>
        <dbReference type="EMBL" id="RWY47849.1"/>
    </source>
</evidence>
<evidence type="ECO:0000256" key="3">
    <source>
        <dbReference type="ARBA" id="ARBA00023172"/>
    </source>
</evidence>
<gene>
    <name evidence="5" type="ORF">EPL05_19850</name>
</gene>
<organism evidence="5 6">
    <name type="scientific">Mucilaginibacter gilvus</name>
    <dbReference type="NCBI Taxonomy" id="2305909"/>
    <lineage>
        <taxon>Bacteria</taxon>
        <taxon>Pseudomonadati</taxon>
        <taxon>Bacteroidota</taxon>
        <taxon>Sphingobacteriia</taxon>
        <taxon>Sphingobacteriales</taxon>
        <taxon>Sphingobacteriaceae</taxon>
        <taxon>Mucilaginibacter</taxon>
    </lineage>
</organism>
<evidence type="ECO:0000256" key="1">
    <source>
        <dbReference type="ARBA" id="ARBA00008857"/>
    </source>
</evidence>
<dbReference type="AlphaFoldDB" id="A0A3S3UPU6"/>
<proteinExistence type="inferred from homology"/>
<keyword evidence="2" id="KW-0238">DNA-binding</keyword>
<dbReference type="InterPro" id="IPR002104">
    <property type="entry name" value="Integrase_catalytic"/>
</dbReference>
<dbReference type="InterPro" id="IPR010998">
    <property type="entry name" value="Integrase_recombinase_N"/>
</dbReference>
<dbReference type="SUPFAM" id="SSF56349">
    <property type="entry name" value="DNA breaking-rejoining enzymes"/>
    <property type="match status" value="1"/>
</dbReference>
<dbReference type="GO" id="GO:0003677">
    <property type="term" value="F:DNA binding"/>
    <property type="evidence" value="ECO:0007669"/>
    <property type="project" value="UniProtKB-KW"/>
</dbReference>
<dbReference type="GO" id="GO:0015074">
    <property type="term" value="P:DNA integration"/>
    <property type="evidence" value="ECO:0007669"/>
    <property type="project" value="InterPro"/>
</dbReference>
<comment type="caution">
    <text evidence="5">The sequence shown here is derived from an EMBL/GenBank/DDBJ whole genome shotgun (WGS) entry which is preliminary data.</text>
</comment>
<reference evidence="5 6" key="1">
    <citation type="submission" date="2019-01" db="EMBL/GenBank/DDBJ databases">
        <title>Mucilaginibacter antarcticum sp. nov., isolated from antarctic soil.</title>
        <authorList>
            <person name="Yan Y.-Q."/>
            <person name="Du Z.-J."/>
        </authorList>
    </citation>
    <scope>NUCLEOTIDE SEQUENCE [LARGE SCALE GENOMIC DNA]</scope>
    <source>
        <strain evidence="5 6">F01003</strain>
    </source>
</reference>
<feature type="domain" description="Tyr recombinase" evidence="4">
    <location>
        <begin position="207"/>
        <end position="411"/>
    </location>
</feature>
<evidence type="ECO:0000259" key="4">
    <source>
        <dbReference type="PROSITE" id="PS51898"/>
    </source>
</evidence>
<dbReference type="Proteomes" id="UP000286701">
    <property type="component" value="Unassembled WGS sequence"/>
</dbReference>
<dbReference type="PROSITE" id="PS51898">
    <property type="entry name" value="TYR_RECOMBINASE"/>
    <property type="match status" value="1"/>
</dbReference>
<dbReference type="GO" id="GO:0006310">
    <property type="term" value="P:DNA recombination"/>
    <property type="evidence" value="ECO:0007669"/>
    <property type="project" value="UniProtKB-KW"/>
</dbReference>
<dbReference type="Pfam" id="PF00589">
    <property type="entry name" value="Phage_integrase"/>
    <property type="match status" value="1"/>
</dbReference>
<evidence type="ECO:0000256" key="2">
    <source>
        <dbReference type="ARBA" id="ARBA00023125"/>
    </source>
</evidence>